<reference evidence="2 3" key="1">
    <citation type="journal article" date="2019" name="Int. J. Syst. Evol. Microbiol.">
        <title>The Global Catalogue of Microorganisms (GCM) 10K type strain sequencing project: providing services to taxonomists for standard genome sequencing and annotation.</title>
        <authorList>
            <consortium name="The Broad Institute Genomics Platform"/>
            <consortium name="The Broad Institute Genome Sequencing Center for Infectious Disease"/>
            <person name="Wu L."/>
            <person name="Ma J."/>
        </authorList>
    </citation>
    <scope>NUCLEOTIDE SEQUENCE [LARGE SCALE GENOMIC DNA]</scope>
    <source>
        <strain evidence="2 3">XZYJ18</strain>
    </source>
</reference>
<sequence length="216" mass="22474">MNRHELLAVVSAVMLFFGVFGVTAFTSAATASTALTATGGSPVSVQDEGDAQNDTISLPEAMEVAANETADRNGTVVGGERVQAGGLLASDTDPELAYTVNVLFPDGTHVQIAVNGTNGSVVSSEEQNEGFLENIFDETDVPNQPLNLSAMHDATEAVALARNETDANGTVTAVNLDQRNDGLVYEVEFTRADDGRRTVIVAAMKDGEGVLDPGEG</sequence>
<dbReference type="RefSeq" id="WP_254269628.1">
    <property type="nucleotide sequence ID" value="NZ_CP100400.1"/>
</dbReference>
<proteinExistence type="predicted"/>
<evidence type="ECO:0000313" key="2">
    <source>
        <dbReference type="EMBL" id="MFC4824645.1"/>
    </source>
</evidence>
<dbReference type="GeneID" id="73044664"/>
<dbReference type="Gene3D" id="3.10.450.40">
    <property type="match status" value="1"/>
</dbReference>
<organism evidence="2 3">
    <name type="scientific">Halorussus aquaticus</name>
    <dbReference type="NCBI Taxonomy" id="2953748"/>
    <lineage>
        <taxon>Archaea</taxon>
        <taxon>Methanobacteriati</taxon>
        <taxon>Methanobacteriota</taxon>
        <taxon>Stenosarchaea group</taxon>
        <taxon>Halobacteria</taxon>
        <taxon>Halobacteriales</taxon>
        <taxon>Haladaptataceae</taxon>
        <taxon>Halorussus</taxon>
    </lineage>
</organism>
<accession>A0ABD5Q1Q1</accession>
<comment type="caution">
    <text evidence="2">The sequence shown here is derived from an EMBL/GenBank/DDBJ whole genome shotgun (WGS) entry which is preliminary data.</text>
</comment>
<dbReference type="Proteomes" id="UP001595945">
    <property type="component" value="Unassembled WGS sequence"/>
</dbReference>
<feature type="domain" description="PepSY" evidence="1">
    <location>
        <begin position="155"/>
        <end position="199"/>
    </location>
</feature>
<dbReference type="EMBL" id="JBHSHT010000001">
    <property type="protein sequence ID" value="MFC4824645.1"/>
    <property type="molecule type" value="Genomic_DNA"/>
</dbReference>
<evidence type="ECO:0000313" key="3">
    <source>
        <dbReference type="Proteomes" id="UP001595945"/>
    </source>
</evidence>
<dbReference type="InterPro" id="IPR025711">
    <property type="entry name" value="PepSY"/>
</dbReference>
<protein>
    <submittedName>
        <fullName evidence="2">PepSY domain-containing protein</fullName>
    </submittedName>
</protein>
<dbReference type="AlphaFoldDB" id="A0ABD5Q1Q1"/>
<dbReference type="Pfam" id="PF03413">
    <property type="entry name" value="PepSY"/>
    <property type="match status" value="1"/>
</dbReference>
<keyword evidence="3" id="KW-1185">Reference proteome</keyword>
<gene>
    <name evidence="2" type="ORF">ACFO9K_10255</name>
</gene>
<name>A0ABD5Q1Q1_9EURY</name>
<evidence type="ECO:0000259" key="1">
    <source>
        <dbReference type="Pfam" id="PF03413"/>
    </source>
</evidence>